<dbReference type="PANTHER" id="PTHR43537">
    <property type="entry name" value="TRANSCRIPTIONAL REGULATOR, GNTR FAMILY"/>
    <property type="match status" value="1"/>
</dbReference>
<name>A0A2A6ZCS1_9FIRM</name>
<dbReference type="InterPro" id="IPR011711">
    <property type="entry name" value="GntR_C"/>
</dbReference>
<dbReference type="InterPro" id="IPR036388">
    <property type="entry name" value="WH-like_DNA-bd_sf"/>
</dbReference>
<sequence>MSMEHPEKQKNAVKSVVDQVMDGIISQIIDGTLHPGDKLPTEMELCKQFGAGRNSVREAVKKLQAYGILYIKRADGTFVSENYNQKMLDPMLYSIILQKNSWQEFVELRSVIDIGTLNIIIQRKDIASFLPDLYRTFGELSAEMHSPEPSVDKVLELDSQFHTQIANAAQNPMLATITEYITRLTLPSRLETTRKVLAKGEAEIERFVELHRQLLSVIERRQVDEIAATVQDHYIFWKK</sequence>
<evidence type="ECO:0000259" key="4">
    <source>
        <dbReference type="PROSITE" id="PS50949"/>
    </source>
</evidence>
<evidence type="ECO:0000313" key="6">
    <source>
        <dbReference type="Proteomes" id="UP000220752"/>
    </source>
</evidence>
<dbReference type="SUPFAM" id="SSF48008">
    <property type="entry name" value="GntR ligand-binding domain-like"/>
    <property type="match status" value="1"/>
</dbReference>
<dbReference type="InterPro" id="IPR000524">
    <property type="entry name" value="Tscrpt_reg_HTH_GntR"/>
</dbReference>
<keyword evidence="3" id="KW-0804">Transcription</keyword>
<dbReference type="GO" id="GO:0003700">
    <property type="term" value="F:DNA-binding transcription factor activity"/>
    <property type="evidence" value="ECO:0007669"/>
    <property type="project" value="InterPro"/>
</dbReference>
<dbReference type="Gene3D" id="1.10.10.10">
    <property type="entry name" value="Winged helix-like DNA-binding domain superfamily/Winged helix DNA-binding domain"/>
    <property type="match status" value="1"/>
</dbReference>
<evidence type="ECO:0000256" key="3">
    <source>
        <dbReference type="ARBA" id="ARBA00023163"/>
    </source>
</evidence>
<dbReference type="Gene3D" id="1.20.120.530">
    <property type="entry name" value="GntR ligand-binding domain-like"/>
    <property type="match status" value="1"/>
</dbReference>
<dbReference type="InterPro" id="IPR008920">
    <property type="entry name" value="TF_FadR/GntR_C"/>
</dbReference>
<dbReference type="EMBL" id="NMTQ01000020">
    <property type="protein sequence ID" value="PDX59177.1"/>
    <property type="molecule type" value="Genomic_DNA"/>
</dbReference>
<dbReference type="PRINTS" id="PR00035">
    <property type="entry name" value="HTHGNTR"/>
</dbReference>
<protein>
    <submittedName>
        <fullName evidence="5">GntR family transcriptional regulator</fullName>
    </submittedName>
</protein>
<evidence type="ECO:0000256" key="1">
    <source>
        <dbReference type="ARBA" id="ARBA00023015"/>
    </source>
</evidence>
<dbReference type="Proteomes" id="UP000220752">
    <property type="component" value="Unassembled WGS sequence"/>
</dbReference>
<proteinExistence type="predicted"/>
<dbReference type="SMART" id="SM00345">
    <property type="entry name" value="HTH_GNTR"/>
    <property type="match status" value="1"/>
</dbReference>
<feature type="domain" description="HTH gntR-type" evidence="4">
    <location>
        <begin position="14"/>
        <end position="82"/>
    </location>
</feature>
<dbReference type="SMART" id="SM00895">
    <property type="entry name" value="FCD"/>
    <property type="match status" value="1"/>
</dbReference>
<dbReference type="GO" id="GO:0003677">
    <property type="term" value="F:DNA binding"/>
    <property type="evidence" value="ECO:0007669"/>
    <property type="project" value="UniProtKB-KW"/>
</dbReference>
<dbReference type="SUPFAM" id="SSF46785">
    <property type="entry name" value="Winged helix' DNA-binding domain"/>
    <property type="match status" value="1"/>
</dbReference>
<dbReference type="InterPro" id="IPR036390">
    <property type="entry name" value="WH_DNA-bd_sf"/>
</dbReference>
<dbReference type="PANTHER" id="PTHR43537:SF5">
    <property type="entry name" value="UXU OPERON TRANSCRIPTIONAL REGULATOR"/>
    <property type="match status" value="1"/>
</dbReference>
<accession>A0A2A6ZCS1</accession>
<comment type="caution">
    <text evidence="5">The sequence shown here is derived from an EMBL/GenBank/DDBJ whole genome shotgun (WGS) entry which is preliminary data.</text>
</comment>
<keyword evidence="6" id="KW-1185">Reference proteome</keyword>
<keyword evidence="1" id="KW-0805">Transcription regulation</keyword>
<keyword evidence="2" id="KW-0238">DNA-binding</keyword>
<organism evidence="5 6">
    <name type="scientific">Faecalibacterium langellae</name>
    <dbReference type="NCBI Taxonomy" id="3435293"/>
    <lineage>
        <taxon>Bacteria</taxon>
        <taxon>Bacillati</taxon>
        <taxon>Bacillota</taxon>
        <taxon>Clostridia</taxon>
        <taxon>Eubacteriales</taxon>
        <taxon>Oscillospiraceae</taxon>
        <taxon>Faecalibacterium</taxon>
    </lineage>
</organism>
<dbReference type="Pfam" id="PF00392">
    <property type="entry name" value="GntR"/>
    <property type="match status" value="1"/>
</dbReference>
<dbReference type="CDD" id="cd07377">
    <property type="entry name" value="WHTH_GntR"/>
    <property type="match status" value="1"/>
</dbReference>
<reference evidence="5 6" key="1">
    <citation type="journal article" date="2017" name="Front. Microbiol.">
        <title>New Insights into the Diversity of the Genus Faecalibacterium.</title>
        <authorList>
            <person name="Benevides L."/>
            <person name="Burman S."/>
            <person name="Martin R."/>
            <person name="Robert V."/>
            <person name="Thomas M."/>
            <person name="Miquel S."/>
            <person name="Chain F."/>
            <person name="Sokol H."/>
            <person name="Bermudez-Humaran L.G."/>
            <person name="Morrison M."/>
            <person name="Langella P."/>
            <person name="Azevedo V.A."/>
            <person name="Chatel J.M."/>
            <person name="Soares S."/>
        </authorList>
    </citation>
    <scope>NUCLEOTIDE SEQUENCE [LARGE SCALE GENOMIC DNA]</scope>
    <source>
        <strain evidence="6">CNCM I-4540</strain>
    </source>
</reference>
<dbReference type="PROSITE" id="PS50949">
    <property type="entry name" value="HTH_GNTR"/>
    <property type="match status" value="1"/>
</dbReference>
<evidence type="ECO:0000256" key="2">
    <source>
        <dbReference type="ARBA" id="ARBA00023125"/>
    </source>
</evidence>
<dbReference type="AlphaFoldDB" id="A0A2A6ZCS1"/>
<gene>
    <name evidence="5" type="ORF">CGS46_04200</name>
</gene>
<evidence type="ECO:0000313" key="5">
    <source>
        <dbReference type="EMBL" id="PDX59177.1"/>
    </source>
</evidence>
<dbReference type="Pfam" id="PF07729">
    <property type="entry name" value="FCD"/>
    <property type="match status" value="1"/>
</dbReference>